<organism evidence="1 2">
    <name type="scientific">Smallanthus sonchifolius</name>
    <dbReference type="NCBI Taxonomy" id="185202"/>
    <lineage>
        <taxon>Eukaryota</taxon>
        <taxon>Viridiplantae</taxon>
        <taxon>Streptophyta</taxon>
        <taxon>Embryophyta</taxon>
        <taxon>Tracheophyta</taxon>
        <taxon>Spermatophyta</taxon>
        <taxon>Magnoliopsida</taxon>
        <taxon>eudicotyledons</taxon>
        <taxon>Gunneridae</taxon>
        <taxon>Pentapetalae</taxon>
        <taxon>asterids</taxon>
        <taxon>campanulids</taxon>
        <taxon>Asterales</taxon>
        <taxon>Asteraceae</taxon>
        <taxon>Asteroideae</taxon>
        <taxon>Heliantheae alliance</taxon>
        <taxon>Millerieae</taxon>
        <taxon>Smallanthus</taxon>
    </lineage>
</organism>
<accession>A0ACB9HR10</accession>
<reference evidence="1 2" key="2">
    <citation type="journal article" date="2022" name="Mol. Ecol. Resour.">
        <title>The genomes of chicory, endive, great burdock and yacon provide insights into Asteraceae paleo-polyploidization history and plant inulin production.</title>
        <authorList>
            <person name="Fan W."/>
            <person name="Wang S."/>
            <person name="Wang H."/>
            <person name="Wang A."/>
            <person name="Jiang F."/>
            <person name="Liu H."/>
            <person name="Zhao H."/>
            <person name="Xu D."/>
            <person name="Zhang Y."/>
        </authorList>
    </citation>
    <scope>NUCLEOTIDE SEQUENCE [LARGE SCALE GENOMIC DNA]</scope>
    <source>
        <strain evidence="2">cv. Yunnan</strain>
        <tissue evidence="1">Leaves</tissue>
    </source>
</reference>
<evidence type="ECO:0000313" key="1">
    <source>
        <dbReference type="EMBL" id="KAI3797681.1"/>
    </source>
</evidence>
<protein>
    <submittedName>
        <fullName evidence="1">Uncharacterized protein</fullName>
    </submittedName>
</protein>
<reference evidence="2" key="1">
    <citation type="journal article" date="2022" name="Mol. Ecol. Resour.">
        <title>The genomes of chicory, endive, great burdock and yacon provide insights into Asteraceae palaeo-polyploidization history and plant inulin production.</title>
        <authorList>
            <person name="Fan W."/>
            <person name="Wang S."/>
            <person name="Wang H."/>
            <person name="Wang A."/>
            <person name="Jiang F."/>
            <person name="Liu H."/>
            <person name="Zhao H."/>
            <person name="Xu D."/>
            <person name="Zhang Y."/>
        </authorList>
    </citation>
    <scope>NUCLEOTIDE SEQUENCE [LARGE SCALE GENOMIC DNA]</scope>
    <source>
        <strain evidence="2">cv. Yunnan</strain>
    </source>
</reference>
<evidence type="ECO:0000313" key="2">
    <source>
        <dbReference type="Proteomes" id="UP001056120"/>
    </source>
</evidence>
<dbReference type="EMBL" id="CM042028">
    <property type="protein sequence ID" value="KAI3797681.1"/>
    <property type="molecule type" value="Genomic_DNA"/>
</dbReference>
<gene>
    <name evidence="1" type="ORF">L1987_32944</name>
</gene>
<keyword evidence="2" id="KW-1185">Reference proteome</keyword>
<dbReference type="Proteomes" id="UP001056120">
    <property type="component" value="Linkage Group LG11"/>
</dbReference>
<proteinExistence type="predicted"/>
<name>A0ACB9HR10_9ASTR</name>
<sequence>MEAHCSVGKLRLERRCVVCLGGIPHLIESFIIIILQNSNLSTSNRSEKMGRLAVALIVSSWVIPMSFLVNLIVPEPYMDEIFHVPQAQQYCVGNFRSWDPMITTPPGLYFLSLAYVGSLFPALLFMQTASYFIKACSVAVLRSTNGFLAVLCSILVHDIIKYLKPSLDDNKTTFYTVVLTLYPLHWFFTFLYYTDVASLTVVLAMYLMCLKKNYMCSALLGAVAVLVRQTNIIWVLFVAYTGVIDLVQAKQKHEGDLFLETKNDHFVSSKGVNISSSLKRRRSGNAIHTAGHGTSLTSLPDHSSVLFSEIQSILLVSWRIKWKLLVSFSPFLALLLAFAAFVVWNGSIVLGAKEAHTVSPHFAQLLYYSLVSCCFMAPVHFSKSQAAILTRSFLKNRPLSLLLWLLVTIISFLLVHYFSIAHPYLLADNRHYLFYLWRKIINAHWSTRYLLVPLYVYCWASILSILAKVQKKVWVLAYFVASAAVLVPAPLIEFRYYTIPFFFLIIHCRITNDRVWFLMGFLYTSVNIFTMIMFLFQPFHWNHEPGIQRFIW</sequence>
<comment type="caution">
    <text evidence="1">The sequence shown here is derived from an EMBL/GenBank/DDBJ whole genome shotgun (WGS) entry which is preliminary data.</text>
</comment>